<evidence type="ECO:0000256" key="6">
    <source>
        <dbReference type="ARBA" id="ARBA00041520"/>
    </source>
</evidence>
<evidence type="ECO:0000259" key="12">
    <source>
        <dbReference type="Pfam" id="PF12697"/>
    </source>
</evidence>
<dbReference type="AlphaFoldDB" id="A0A2R8ACM2"/>
<dbReference type="Gene3D" id="3.40.50.1820">
    <property type="entry name" value="alpha/beta hydrolase"/>
    <property type="match status" value="1"/>
</dbReference>
<evidence type="ECO:0000256" key="5">
    <source>
        <dbReference type="ARBA" id="ARBA00039314"/>
    </source>
</evidence>
<comment type="catalytic activity">
    <reaction evidence="10">
        <text>S-hexadecanoyl-L-cysteinyl-[protein] + H2O = L-cysteinyl-[protein] + hexadecanoate + H(+)</text>
        <dbReference type="Rhea" id="RHEA:19233"/>
        <dbReference type="Rhea" id="RHEA-COMP:10131"/>
        <dbReference type="Rhea" id="RHEA-COMP:11032"/>
        <dbReference type="ChEBI" id="CHEBI:7896"/>
        <dbReference type="ChEBI" id="CHEBI:15377"/>
        <dbReference type="ChEBI" id="CHEBI:15378"/>
        <dbReference type="ChEBI" id="CHEBI:29950"/>
        <dbReference type="ChEBI" id="CHEBI:74151"/>
        <dbReference type="EC" id="3.1.2.22"/>
    </reaction>
    <physiologicalReaction direction="left-to-right" evidence="10">
        <dbReference type="Rhea" id="RHEA:19234"/>
    </physiologicalReaction>
</comment>
<evidence type="ECO:0000256" key="7">
    <source>
        <dbReference type="ARBA" id="ARBA00042645"/>
    </source>
</evidence>
<evidence type="ECO:0000256" key="3">
    <source>
        <dbReference type="ARBA" id="ARBA00022946"/>
    </source>
</evidence>
<dbReference type="GO" id="GO:0102390">
    <property type="term" value="F:mycophenolic acid acyl-glucuronide esterase activity"/>
    <property type="evidence" value="ECO:0007669"/>
    <property type="project" value="UniProtKB-EC"/>
</dbReference>
<dbReference type="EMBL" id="OMKW01000003">
    <property type="protein sequence ID" value="SPF30006.1"/>
    <property type="molecule type" value="Genomic_DNA"/>
</dbReference>
<dbReference type="OrthoDB" id="9813296at2"/>
<proteinExistence type="predicted"/>
<dbReference type="SUPFAM" id="SSF53474">
    <property type="entry name" value="alpha/beta-Hydrolases"/>
    <property type="match status" value="1"/>
</dbReference>
<dbReference type="PANTHER" id="PTHR16138:SF7">
    <property type="entry name" value="PALMITOYL-PROTEIN THIOESTERASE ABHD10, MITOCHONDRIAL"/>
    <property type="match status" value="1"/>
</dbReference>
<evidence type="ECO:0000256" key="2">
    <source>
        <dbReference type="ARBA" id="ARBA00022801"/>
    </source>
</evidence>
<evidence type="ECO:0000256" key="8">
    <source>
        <dbReference type="ARBA" id="ARBA00042704"/>
    </source>
</evidence>
<feature type="domain" description="AB hydrolase-1" evidence="12">
    <location>
        <begin position="32"/>
        <end position="235"/>
    </location>
</feature>
<dbReference type="EC" id="3.1.2.22" evidence="1"/>
<gene>
    <name evidence="13" type="ORF">POI8812_02334</name>
</gene>
<comment type="catalytic activity">
    <reaction evidence="11">
        <text>mycophenolic acid O-acyl-beta-D-glucuronide + H2O = mycophenolate + D-glucuronate + H(+)</text>
        <dbReference type="Rhea" id="RHEA:34179"/>
        <dbReference type="ChEBI" id="CHEBI:15377"/>
        <dbReference type="ChEBI" id="CHEBI:15378"/>
        <dbReference type="ChEBI" id="CHEBI:58720"/>
        <dbReference type="ChEBI" id="CHEBI:62932"/>
        <dbReference type="ChEBI" id="CHEBI:66982"/>
        <dbReference type="EC" id="3.1.1.93"/>
    </reaction>
    <physiologicalReaction direction="left-to-right" evidence="11">
        <dbReference type="Rhea" id="RHEA:34180"/>
    </physiologicalReaction>
</comment>
<dbReference type="InterPro" id="IPR029058">
    <property type="entry name" value="AB_hydrolase_fold"/>
</dbReference>
<organism evidence="13 14">
    <name type="scientific">Pontivivens insulae</name>
    <dbReference type="NCBI Taxonomy" id="1639689"/>
    <lineage>
        <taxon>Bacteria</taxon>
        <taxon>Pseudomonadati</taxon>
        <taxon>Pseudomonadota</taxon>
        <taxon>Alphaproteobacteria</taxon>
        <taxon>Rhodobacterales</taxon>
        <taxon>Paracoccaceae</taxon>
        <taxon>Pontivivens</taxon>
    </lineage>
</organism>
<keyword evidence="2" id="KW-0378">Hydrolase</keyword>
<evidence type="ECO:0000256" key="10">
    <source>
        <dbReference type="ARBA" id="ARBA00047409"/>
    </source>
</evidence>
<evidence type="ECO:0000313" key="14">
    <source>
        <dbReference type="Proteomes" id="UP000244932"/>
    </source>
</evidence>
<dbReference type="PANTHER" id="PTHR16138">
    <property type="entry name" value="MYCOPHENOLIC ACID ACYL-GLUCURONIDE ESTERASE, MITOCHONDRIAL"/>
    <property type="match status" value="1"/>
</dbReference>
<comment type="function">
    <text evidence="9">Acts as an acyl-protein thioesterase that hydrolyzes fatty acids from acylated residues in proteins. Regulates the mitochondrial S-depalmitoylation of the nucleophilic active site residue of peroxiredoxin-5/PRDX5, a key antioxidant protein, therefore modulating mitochondrial antioxidant ability. Also catalyzes the deglucuronidation of mycophenolic acid acyl-glucuronide, an active metabolite of the immunosuppressant drug mycophenolate.</text>
</comment>
<dbReference type="Pfam" id="PF12697">
    <property type="entry name" value="Abhydrolase_6"/>
    <property type="match status" value="1"/>
</dbReference>
<evidence type="ECO:0000313" key="13">
    <source>
        <dbReference type="EMBL" id="SPF30006.1"/>
    </source>
</evidence>
<keyword evidence="14" id="KW-1185">Reference proteome</keyword>
<dbReference type="Proteomes" id="UP000244932">
    <property type="component" value="Unassembled WGS sequence"/>
</dbReference>
<sequence>MQDHSVFEPDGQRKIAYHRTMAEGEGVGKPGIVFLGGYSSDMTGTKAVWLEEWARARGRAFLRFDYQAHGASSGDWADGSIGAWSQDAFDIIAAMTEGPQILVGSSMGGWMSLLTARKLPDRVAGIVGIAAAPDFTEDGMYADFTEDQREMLERDGQIALESDYDPEPYIVTKHFIEEGRNNLVLRSPLSLPFPVRFLHGTADTDVPYTRAMDTLHHADCPDFRVVLVKDADHRFSSEPCLQLIGEMVDQIS</sequence>
<dbReference type="GO" id="GO:0004553">
    <property type="term" value="F:hydrolase activity, hydrolyzing O-glycosyl compounds"/>
    <property type="evidence" value="ECO:0007669"/>
    <property type="project" value="TreeGrafter"/>
</dbReference>
<dbReference type="RefSeq" id="WP_108782732.1">
    <property type="nucleotide sequence ID" value="NZ_OMKW01000003.1"/>
</dbReference>
<evidence type="ECO:0000256" key="9">
    <source>
        <dbReference type="ARBA" id="ARBA00046047"/>
    </source>
</evidence>
<protein>
    <recommendedName>
        <fullName evidence="5">Palmitoyl-protein thioesterase ABHD10, mitochondrial</fullName>
        <ecNumber evidence="4">3.1.1.93</ecNumber>
        <ecNumber evidence="1">3.1.2.22</ecNumber>
    </recommendedName>
    <alternativeName>
        <fullName evidence="7">Acyl-protein thioesterase ABHD10</fullName>
    </alternativeName>
    <alternativeName>
        <fullName evidence="8">Alpha/beta hydrolase domain-containing protein 10</fullName>
    </alternativeName>
    <alternativeName>
        <fullName evidence="6">Mycophenolic acid acyl-glucuronide esterase, mitochondrial</fullName>
    </alternativeName>
</protein>
<evidence type="ECO:0000256" key="4">
    <source>
        <dbReference type="ARBA" id="ARBA00039132"/>
    </source>
</evidence>
<evidence type="ECO:0000256" key="1">
    <source>
        <dbReference type="ARBA" id="ARBA00012423"/>
    </source>
</evidence>
<reference evidence="13 14" key="1">
    <citation type="submission" date="2018-03" db="EMBL/GenBank/DDBJ databases">
        <authorList>
            <person name="Keele B.F."/>
        </authorList>
    </citation>
    <scope>NUCLEOTIDE SEQUENCE [LARGE SCALE GENOMIC DNA]</scope>
    <source>
        <strain evidence="13 14">CeCT 8812</strain>
    </source>
</reference>
<dbReference type="GO" id="GO:0008474">
    <property type="term" value="F:palmitoyl-(protein) hydrolase activity"/>
    <property type="evidence" value="ECO:0007669"/>
    <property type="project" value="UniProtKB-EC"/>
</dbReference>
<dbReference type="InterPro" id="IPR000073">
    <property type="entry name" value="AB_hydrolase_1"/>
</dbReference>
<keyword evidence="3" id="KW-0809">Transit peptide</keyword>
<dbReference type="EC" id="3.1.1.93" evidence="4"/>
<accession>A0A2R8ACM2</accession>
<name>A0A2R8ACM2_9RHOB</name>
<dbReference type="InterPro" id="IPR052382">
    <property type="entry name" value="ABHD10_acyl-thioesterase"/>
</dbReference>
<evidence type="ECO:0000256" key="11">
    <source>
        <dbReference type="ARBA" id="ARBA00047972"/>
    </source>
</evidence>